<evidence type="ECO:0000313" key="2">
    <source>
        <dbReference type="Proteomes" id="UP000643405"/>
    </source>
</evidence>
<organism evidence="1 2">
    <name type="scientific">Oryzicola mucosus</name>
    <dbReference type="NCBI Taxonomy" id="2767425"/>
    <lineage>
        <taxon>Bacteria</taxon>
        <taxon>Pseudomonadati</taxon>
        <taxon>Pseudomonadota</taxon>
        <taxon>Alphaproteobacteria</taxon>
        <taxon>Hyphomicrobiales</taxon>
        <taxon>Phyllobacteriaceae</taxon>
        <taxon>Oryzicola</taxon>
    </lineage>
</organism>
<dbReference type="PROSITE" id="PS51257">
    <property type="entry name" value="PROKAR_LIPOPROTEIN"/>
    <property type="match status" value="1"/>
</dbReference>
<dbReference type="RefSeq" id="WP_188162733.1">
    <property type="nucleotide sequence ID" value="NZ_JACVVX010000001.1"/>
</dbReference>
<accession>A0A8J6U3V1</accession>
<dbReference type="AlphaFoldDB" id="A0A8J6U3V1"/>
<evidence type="ECO:0008006" key="3">
    <source>
        <dbReference type="Google" id="ProtNLM"/>
    </source>
</evidence>
<dbReference type="EMBL" id="JACVVX010000001">
    <property type="protein sequence ID" value="MBD0413290.1"/>
    <property type="molecule type" value="Genomic_DNA"/>
</dbReference>
<name>A0A8J6U3V1_9HYPH</name>
<sequence length="121" mass="13182">MKKFAVLTLALAITGCASQEMRVKSAEYGGNPVNVATRYGDFSVYEHPSRKRLAVSATLADTLKQGAVRGLTFGAVSVQPSEGAYQEAAEAYIAQTRRLRSCRVRNGYLLQAPVYEFILSC</sequence>
<gene>
    <name evidence="1" type="ORF">ICI42_01295</name>
</gene>
<evidence type="ECO:0000313" key="1">
    <source>
        <dbReference type="EMBL" id="MBD0413290.1"/>
    </source>
</evidence>
<proteinExistence type="predicted"/>
<dbReference type="Proteomes" id="UP000643405">
    <property type="component" value="Unassembled WGS sequence"/>
</dbReference>
<keyword evidence="2" id="KW-1185">Reference proteome</keyword>
<comment type="caution">
    <text evidence="1">The sequence shown here is derived from an EMBL/GenBank/DDBJ whole genome shotgun (WGS) entry which is preliminary data.</text>
</comment>
<reference evidence="1" key="1">
    <citation type="submission" date="2020-09" db="EMBL/GenBank/DDBJ databases">
        <title>Genome seq and assembly of Tianweitania sp.</title>
        <authorList>
            <person name="Chhetri G."/>
        </authorList>
    </citation>
    <scope>NUCLEOTIDE SEQUENCE</scope>
    <source>
        <strain evidence="1">Rool2</strain>
    </source>
</reference>
<protein>
    <recommendedName>
        <fullName evidence="3">Lipoprotein</fullName>
    </recommendedName>
</protein>